<dbReference type="Proteomes" id="UP000317043">
    <property type="component" value="Unassembled WGS sequence"/>
</dbReference>
<feature type="transmembrane region" description="Helical" evidence="1">
    <location>
        <begin position="21"/>
        <end position="42"/>
    </location>
</feature>
<protein>
    <recommendedName>
        <fullName evidence="4">Pentapeptide repeat protein</fullName>
    </recommendedName>
</protein>
<dbReference type="OrthoDB" id="8440251at2"/>
<dbReference type="EMBL" id="VFOW01000001">
    <property type="protein sequence ID" value="TQL76810.1"/>
    <property type="molecule type" value="Genomic_DNA"/>
</dbReference>
<organism evidence="2 3">
    <name type="scientific">Stackebrandtia endophytica</name>
    <dbReference type="NCBI Taxonomy" id="1496996"/>
    <lineage>
        <taxon>Bacteria</taxon>
        <taxon>Bacillati</taxon>
        <taxon>Actinomycetota</taxon>
        <taxon>Actinomycetes</taxon>
        <taxon>Glycomycetales</taxon>
        <taxon>Glycomycetaceae</taxon>
        <taxon>Stackebrandtia</taxon>
    </lineage>
</organism>
<feature type="transmembrane region" description="Helical" evidence="1">
    <location>
        <begin position="62"/>
        <end position="80"/>
    </location>
</feature>
<keyword evidence="1" id="KW-0472">Membrane</keyword>
<sequence>MAKRWEAIRNWLGRIGLFANVVFVLLLGLAVTGGITTTLWLSVGGGLAIVPAGTTVLDLLKLGLTVTAGIGGVVALVVAYRKQRFGEHAEQRLNAADAREDTKLFNERFGAAADKLGATEPANQLAGIYAMAGLADDWDTGRQTCINVLCGYLRLPYTPPGDLPENPTAEEHEEHQRKVTTQQIRHVLIDLIGERLRAAPVPGRTWHSHYFDFSGATIDGGRLNHIKVTEESRLDFSRVRFSGEVHFNHAKFDAGRVLFIKAKFDAGKVEFNDAQFNGSTVQFRHAQFNGGYVEFLAAQFNGGSVGFEMAKLKSGCIDFGVSEFDGGSIRFFLAKFDGGWIRFYLAKFNGSQISFSKAQFNGSKMEFGKARFNGGSFDFNEAQFNHGTVTFRESEFNGSEVDFHDVNQWTVPPIFDDFPHGPPTGVYWPRSPTRGQTDASD</sequence>
<comment type="caution">
    <text evidence="2">The sequence shown here is derived from an EMBL/GenBank/DDBJ whole genome shotgun (WGS) entry which is preliminary data.</text>
</comment>
<dbReference type="InParanoid" id="A0A543AW89"/>
<dbReference type="RefSeq" id="WP_142038782.1">
    <property type="nucleotide sequence ID" value="NZ_JBHTGS010000001.1"/>
</dbReference>
<evidence type="ECO:0008006" key="4">
    <source>
        <dbReference type="Google" id="ProtNLM"/>
    </source>
</evidence>
<reference evidence="2 3" key="1">
    <citation type="submission" date="2019-06" db="EMBL/GenBank/DDBJ databases">
        <title>Sequencing the genomes of 1000 actinobacteria strains.</title>
        <authorList>
            <person name="Klenk H.-P."/>
        </authorList>
    </citation>
    <scope>NUCLEOTIDE SEQUENCE [LARGE SCALE GENOMIC DNA]</scope>
    <source>
        <strain evidence="2 3">DSM 45928</strain>
    </source>
</reference>
<dbReference type="AlphaFoldDB" id="A0A543AW89"/>
<name>A0A543AW89_9ACTN</name>
<gene>
    <name evidence="2" type="ORF">FB566_2350</name>
</gene>
<keyword evidence="3" id="KW-1185">Reference proteome</keyword>
<proteinExistence type="predicted"/>
<keyword evidence="1" id="KW-1133">Transmembrane helix</keyword>
<dbReference type="Gene3D" id="2.160.20.80">
    <property type="entry name" value="E3 ubiquitin-protein ligase SopA"/>
    <property type="match status" value="1"/>
</dbReference>
<accession>A0A543AW89</accession>
<keyword evidence="1" id="KW-0812">Transmembrane</keyword>
<evidence type="ECO:0000313" key="3">
    <source>
        <dbReference type="Proteomes" id="UP000317043"/>
    </source>
</evidence>
<evidence type="ECO:0000313" key="2">
    <source>
        <dbReference type="EMBL" id="TQL76810.1"/>
    </source>
</evidence>
<evidence type="ECO:0000256" key="1">
    <source>
        <dbReference type="SAM" id="Phobius"/>
    </source>
</evidence>